<gene>
    <name evidence="2" type="ORF">NIES4072_66860</name>
</gene>
<sequence>MLTNPPNLRHAPILAPMSELSTIFEIAKALFESISLENRSIRLLGISLSNLDNAKQNQVIQLPLFQNGNIIF</sequence>
<evidence type="ECO:0000259" key="1">
    <source>
        <dbReference type="Pfam" id="PF11799"/>
    </source>
</evidence>
<keyword evidence="3" id="KW-1185">Reference proteome</keyword>
<protein>
    <submittedName>
        <fullName evidence="2">DinB protein</fullName>
    </submittedName>
</protein>
<evidence type="ECO:0000313" key="3">
    <source>
        <dbReference type="Proteomes" id="UP000245124"/>
    </source>
</evidence>
<organism evidence="2 3">
    <name type="scientific">Nostoc commune NIES-4072</name>
    <dbReference type="NCBI Taxonomy" id="2005467"/>
    <lineage>
        <taxon>Bacteria</taxon>
        <taxon>Bacillati</taxon>
        <taxon>Cyanobacteriota</taxon>
        <taxon>Cyanophyceae</taxon>
        <taxon>Nostocales</taxon>
        <taxon>Nostocaceae</taxon>
        <taxon>Nostoc</taxon>
    </lineage>
</organism>
<dbReference type="InterPro" id="IPR017961">
    <property type="entry name" value="DNA_pol_Y-fam_little_finger"/>
</dbReference>
<dbReference type="GO" id="GO:0003684">
    <property type="term" value="F:damaged DNA binding"/>
    <property type="evidence" value="ECO:0007669"/>
    <property type="project" value="InterPro"/>
</dbReference>
<dbReference type="Pfam" id="PF11799">
    <property type="entry name" value="IMS_C"/>
    <property type="match status" value="1"/>
</dbReference>
<evidence type="ECO:0000313" key="2">
    <source>
        <dbReference type="EMBL" id="GBG22974.1"/>
    </source>
</evidence>
<accession>A0A2R5G5D0</accession>
<proteinExistence type="predicted"/>
<reference evidence="2 3" key="1">
    <citation type="submission" date="2017-06" db="EMBL/GenBank/DDBJ databases">
        <title>Genome sequencing of cyanobaciteial culture collection at National Institute for Environmental Studies (NIES).</title>
        <authorList>
            <person name="Hirose Y."/>
            <person name="Shimura Y."/>
            <person name="Fujisawa T."/>
            <person name="Nakamura Y."/>
            <person name="Kawachi M."/>
        </authorList>
    </citation>
    <scope>NUCLEOTIDE SEQUENCE [LARGE SCALE GENOMIC DNA]</scope>
    <source>
        <strain evidence="2 3">NIES-4072</strain>
    </source>
</reference>
<comment type="caution">
    <text evidence="2">The sequence shown here is derived from an EMBL/GenBank/DDBJ whole genome shotgun (WGS) entry which is preliminary data.</text>
</comment>
<name>A0A2R5G5D0_NOSCO</name>
<dbReference type="AlphaFoldDB" id="A0A2R5G5D0"/>
<feature type="domain" description="DNA polymerase Y-family little finger" evidence="1">
    <location>
        <begin position="9"/>
        <end position="58"/>
    </location>
</feature>
<dbReference type="RefSeq" id="WP_109012962.1">
    <property type="nucleotide sequence ID" value="NZ_BDUD01000002.1"/>
</dbReference>
<dbReference type="GO" id="GO:0006281">
    <property type="term" value="P:DNA repair"/>
    <property type="evidence" value="ECO:0007669"/>
    <property type="project" value="InterPro"/>
</dbReference>
<dbReference type="InterPro" id="IPR036775">
    <property type="entry name" value="DNA_pol_Y-fam_lit_finger_sf"/>
</dbReference>
<dbReference type="EMBL" id="BDUD01000002">
    <property type="protein sequence ID" value="GBG22974.1"/>
    <property type="molecule type" value="Genomic_DNA"/>
</dbReference>
<dbReference type="Gene3D" id="3.30.1490.100">
    <property type="entry name" value="DNA polymerase, Y-family, little finger domain"/>
    <property type="match status" value="1"/>
</dbReference>
<dbReference type="Proteomes" id="UP000245124">
    <property type="component" value="Unassembled WGS sequence"/>
</dbReference>
<dbReference type="SUPFAM" id="SSF100879">
    <property type="entry name" value="Lesion bypass DNA polymerase (Y-family), little finger domain"/>
    <property type="match status" value="1"/>
</dbReference>
<dbReference type="OrthoDB" id="9808813at2"/>